<dbReference type="EMBL" id="FNCQ01000001">
    <property type="protein sequence ID" value="SDG21937.1"/>
    <property type="molecule type" value="Genomic_DNA"/>
</dbReference>
<feature type="domain" description="LTD" evidence="2">
    <location>
        <begin position="1"/>
        <end position="116"/>
    </location>
</feature>
<dbReference type="SUPFAM" id="SSF74853">
    <property type="entry name" value="Lamin A/C globular tail domain"/>
    <property type="match status" value="2"/>
</dbReference>
<evidence type="ECO:0000256" key="1">
    <source>
        <dbReference type="SAM" id="MobiDB-lite"/>
    </source>
</evidence>
<dbReference type="PROSITE" id="PS51841">
    <property type="entry name" value="LTD"/>
    <property type="match status" value="2"/>
</dbReference>
<proteinExistence type="predicted"/>
<evidence type="ECO:0000313" key="3">
    <source>
        <dbReference type="EMBL" id="SDG21937.1"/>
    </source>
</evidence>
<dbReference type="InterPro" id="IPR008979">
    <property type="entry name" value="Galactose-bd-like_sf"/>
</dbReference>
<gene>
    <name evidence="3" type="ORF">SAMN04487901_101305</name>
</gene>
<dbReference type="SUPFAM" id="SSF49785">
    <property type="entry name" value="Galactose-binding domain-like"/>
    <property type="match status" value="1"/>
</dbReference>
<dbReference type="Gene3D" id="2.60.40.1260">
    <property type="entry name" value="Lamin Tail domain"/>
    <property type="match status" value="1"/>
</dbReference>
<dbReference type="InterPro" id="IPR014867">
    <property type="entry name" value="Spore_coat_CotH_CotH2/3/7"/>
</dbReference>
<organism evidence="3 4">
    <name type="scientific">Prevotella communis</name>
    <dbReference type="NCBI Taxonomy" id="2913614"/>
    <lineage>
        <taxon>Bacteria</taxon>
        <taxon>Pseudomonadati</taxon>
        <taxon>Bacteroidota</taxon>
        <taxon>Bacteroidia</taxon>
        <taxon>Bacteroidales</taxon>
        <taxon>Prevotellaceae</taxon>
        <taxon>Prevotella</taxon>
    </lineage>
</organism>
<dbReference type="AlphaFoldDB" id="A0A1G7SFT1"/>
<feature type="domain" description="LTD" evidence="2">
    <location>
        <begin position="911"/>
        <end position="1068"/>
    </location>
</feature>
<name>A0A1G7SFT1_9BACT</name>
<dbReference type="STRING" id="645274.SAMN04487901_101305"/>
<feature type="region of interest" description="Disordered" evidence="1">
    <location>
        <begin position="452"/>
        <end position="472"/>
    </location>
</feature>
<dbReference type="InterPro" id="IPR001322">
    <property type="entry name" value="Lamin_tail_dom"/>
</dbReference>
<dbReference type="Pfam" id="PF00932">
    <property type="entry name" value="LTD"/>
    <property type="match status" value="2"/>
</dbReference>
<protein>
    <submittedName>
        <fullName evidence="3">Lamin Tail Domain</fullName>
    </submittedName>
</protein>
<reference evidence="4" key="1">
    <citation type="submission" date="2016-10" db="EMBL/GenBank/DDBJ databases">
        <authorList>
            <person name="Varghese N."/>
            <person name="Submissions S."/>
        </authorList>
    </citation>
    <scope>NUCLEOTIDE SEQUENCE [LARGE SCALE GENOMIC DNA]</scope>
    <source>
        <strain evidence="4">BP1-148</strain>
    </source>
</reference>
<evidence type="ECO:0000259" key="2">
    <source>
        <dbReference type="PROSITE" id="PS51841"/>
    </source>
</evidence>
<evidence type="ECO:0000313" key="4">
    <source>
        <dbReference type="Proteomes" id="UP000198779"/>
    </source>
</evidence>
<dbReference type="Gene3D" id="2.60.120.260">
    <property type="entry name" value="Galactose-binding domain-like"/>
    <property type="match status" value="1"/>
</dbReference>
<dbReference type="Pfam" id="PF08757">
    <property type="entry name" value="CotH"/>
    <property type="match status" value="1"/>
</dbReference>
<dbReference type="InterPro" id="IPR036415">
    <property type="entry name" value="Lamin_tail_dom_sf"/>
</dbReference>
<sequence length="1131" mass="125749">MWTSILSVIVVINELMASNAGSVMSPATNFDSWVEFYNPSNQNVNLAGMYLCDDADHSWQMPSNIGSIPAKGYKVVWMGSNDIKPNQAPFKLDCDGGTIILKDKNGTVVDNLQYPSAMSRTAYARTTDGGNEWGWTSTPTPEASNATAVFASERLEAPVVDKGSTIFKNSLTVKVTIPDGARLMYTTDGSLPTAPKGGAEASPWTDFIVNGDCEGTDATCLVSRDANGSGDVQRIVDGAGYNGSRGIKIHSTANASNDWSAQLFVYTPDHVWQTGEKYRFRMMVRTDKAARITTQTHGAPHDYINGSIMDGSYNVTTQWKEIAYEGTITNEQTGASYDYWTGQSTGARMQSIVFNLNVDKKDNNYYFDNVSWELYTDDGTTLKATKESKDGKFTFDNTTNLTVRLFKDGYLPSVPVTRSYIKTSSNYTLPIISIVGDKKYFTDPKIGFDCDGDGTNGKTGNGQSSPKNYNQDWDRPVNFSYISTDGEMLFNQDVNISASGGYTRSQQYRSFKLKSSKVFDGQNQFDYPFFPQKPYIRSKTLLIRNGGNDIWRHNARFIDPALETIIQRSGIDLDVQSYVPVIEYVNGQLRGVFNMREPNNDKFAYANFGYDDEELDAFENLTMKNGDDTAIKRIFELGKQASDNSAYEELQTLLDIDEFTNYMAATFYLYNDDWPDNNMKAYRSRNDGRYRFISFDLDYAFKGCWSDSENNPFTNFARFKNDSAPRTSYNKDIVNLFLNLLNNTDYRQKFITTFCLMGGSVFEPSIASDIVNELLDKVKPMCQLMKQQYINDGHDPDRAASTIKNSLSGRASTMADYMKQFSAFGLSSTSKRSVELTTDIDGAALTLNGINVPYAYFKGYLFGTFSLEAKAPAGYRFVCWKKSGTQYSTNAAISVTGTDAVKLQACFTALTDAEKTAQGLTPIRINEVSAANGIHVNEYFKRNDWVELYNTTDKDIDVAGMYLSDNEKKPLKYQISKGDSQASTTIPAHGYLIVWCDKLESKDQLHASFKLDADGGSVLLTAADESWSDRLVYTAHQADQTVGRYPDGGSDIFVMNVPTIAQSNISTSYLVPVEQGDVTGIDIAQISASGSQISLYNLAGQPVITPQRGNCYIARYTDAQGRVKTVKFIQK</sequence>
<accession>A0A1G7SFT1</accession>
<keyword evidence="4" id="KW-1185">Reference proteome</keyword>
<dbReference type="Proteomes" id="UP000198779">
    <property type="component" value="Unassembled WGS sequence"/>
</dbReference>